<reference evidence="1 2" key="1">
    <citation type="submission" date="2018-11" db="EMBL/GenBank/DDBJ databases">
        <authorList>
            <consortium name="Pathogen Informatics"/>
        </authorList>
    </citation>
    <scope>NUCLEOTIDE SEQUENCE [LARGE SCALE GENOMIC DNA]</scope>
    <source>
        <strain evidence="1 2">Zambia</strain>
    </source>
</reference>
<sequence>MFLNDDDDSNNNNSDYNNGFFKQRRLEPAIFRPKNFVLRIFYKVPDENSNQKSTTIDMNSQQTPFQSSDFNSSSLLKQIDSSNITFRSVRQDYYL</sequence>
<name>A0A183N4Z8_9TREM</name>
<dbReference type="Proteomes" id="UP000277204">
    <property type="component" value="Unassembled WGS sequence"/>
</dbReference>
<proteinExistence type="predicted"/>
<gene>
    <name evidence="1" type="ORF">SMRZ_LOCUS23373</name>
</gene>
<accession>A0A183N4Z8</accession>
<dbReference type="EMBL" id="UZAI01019667">
    <property type="protein sequence ID" value="VDP46940.1"/>
    <property type="molecule type" value="Genomic_DNA"/>
</dbReference>
<organism evidence="1 2">
    <name type="scientific">Schistosoma margrebowiei</name>
    <dbReference type="NCBI Taxonomy" id="48269"/>
    <lineage>
        <taxon>Eukaryota</taxon>
        <taxon>Metazoa</taxon>
        <taxon>Spiralia</taxon>
        <taxon>Lophotrochozoa</taxon>
        <taxon>Platyhelminthes</taxon>
        <taxon>Trematoda</taxon>
        <taxon>Digenea</taxon>
        <taxon>Strigeidida</taxon>
        <taxon>Schistosomatoidea</taxon>
        <taxon>Schistosomatidae</taxon>
        <taxon>Schistosoma</taxon>
    </lineage>
</organism>
<dbReference type="AlphaFoldDB" id="A0A183N4Z8"/>
<protein>
    <submittedName>
        <fullName evidence="1">Uncharacterized protein</fullName>
    </submittedName>
</protein>
<keyword evidence="2" id="KW-1185">Reference proteome</keyword>
<evidence type="ECO:0000313" key="1">
    <source>
        <dbReference type="EMBL" id="VDP46940.1"/>
    </source>
</evidence>
<evidence type="ECO:0000313" key="2">
    <source>
        <dbReference type="Proteomes" id="UP000277204"/>
    </source>
</evidence>